<evidence type="ECO:0000313" key="2">
    <source>
        <dbReference type="EMBL" id="CAB4743000.1"/>
    </source>
</evidence>
<gene>
    <name evidence="2" type="ORF">UFOPK2806_00518</name>
    <name evidence="3" type="ORF">UFOPK3417_00816</name>
    <name evidence="4" type="ORF">UFOPK4306_00542</name>
</gene>
<dbReference type="EMBL" id="CAFBLR010000063">
    <property type="protein sequence ID" value="CAB4872432.1"/>
    <property type="molecule type" value="Genomic_DNA"/>
</dbReference>
<dbReference type="Pfam" id="PF00561">
    <property type="entry name" value="Abhydrolase_1"/>
    <property type="match status" value="1"/>
</dbReference>
<dbReference type="PANTHER" id="PTHR43194">
    <property type="entry name" value="HYDROLASE ALPHA/BETA FOLD FAMILY"/>
    <property type="match status" value="1"/>
</dbReference>
<proteinExistence type="predicted"/>
<dbReference type="InterPro" id="IPR050228">
    <property type="entry name" value="Carboxylesterase_BioH"/>
</dbReference>
<accession>A0A6J6T785</accession>
<dbReference type="InterPro" id="IPR029058">
    <property type="entry name" value="AB_hydrolase_fold"/>
</dbReference>
<evidence type="ECO:0000313" key="3">
    <source>
        <dbReference type="EMBL" id="CAB4872432.1"/>
    </source>
</evidence>
<dbReference type="EMBL" id="CAEZYY010000004">
    <property type="protein sequence ID" value="CAB4743000.1"/>
    <property type="molecule type" value="Genomic_DNA"/>
</dbReference>
<evidence type="ECO:0000259" key="1">
    <source>
        <dbReference type="Pfam" id="PF00561"/>
    </source>
</evidence>
<sequence length="309" mass="34522">MADHGAQHETVTYPGARLPDRAYRVDANGVGIAVAEWGKEDDPVLMLVHGGFDFAATYDVFAPKIANRGFRVVAWDQRGHGDSDHAHLYCWDADLRDMRAVLDYVADGPIPVIGHSKGGSLIVQMADFEPHRFSHLVNIDGIPCKRRAPDISEHDRTKMLADEIGGWLDHRRQTAVASRKPDTLDGLAKRRQRINPRLSVDWLRYLVTRGGRLDADGWRWKLDPSMRFGGFGPWRPEWAQLRLPGIGAPFLGVLVTEQEEMGWGTTPDDLAGWVPPNGRIELVQGAGHFVHIEQPELVLDMVMDFLGCA</sequence>
<dbReference type="SUPFAM" id="SSF53474">
    <property type="entry name" value="alpha/beta-Hydrolases"/>
    <property type="match status" value="1"/>
</dbReference>
<feature type="domain" description="AB hydrolase-1" evidence="1">
    <location>
        <begin position="43"/>
        <end position="294"/>
    </location>
</feature>
<dbReference type="PANTHER" id="PTHR43194:SF2">
    <property type="entry name" value="PEROXISOMAL MEMBRANE PROTEIN LPX1"/>
    <property type="match status" value="1"/>
</dbReference>
<dbReference type="InterPro" id="IPR000073">
    <property type="entry name" value="AB_hydrolase_1"/>
</dbReference>
<evidence type="ECO:0000313" key="4">
    <source>
        <dbReference type="EMBL" id="CAB5056310.1"/>
    </source>
</evidence>
<dbReference type="EMBL" id="CAFBQP010000015">
    <property type="protein sequence ID" value="CAB5056310.1"/>
    <property type="molecule type" value="Genomic_DNA"/>
</dbReference>
<protein>
    <submittedName>
        <fullName evidence="2">Unannotated protein</fullName>
    </submittedName>
</protein>
<dbReference type="AlphaFoldDB" id="A0A6J6T785"/>
<name>A0A6J6T785_9ZZZZ</name>
<reference evidence="2" key="1">
    <citation type="submission" date="2020-05" db="EMBL/GenBank/DDBJ databases">
        <authorList>
            <person name="Chiriac C."/>
            <person name="Salcher M."/>
            <person name="Ghai R."/>
            <person name="Kavagutti S V."/>
        </authorList>
    </citation>
    <scope>NUCLEOTIDE SEQUENCE</scope>
</reference>
<organism evidence="2">
    <name type="scientific">freshwater metagenome</name>
    <dbReference type="NCBI Taxonomy" id="449393"/>
    <lineage>
        <taxon>unclassified sequences</taxon>
        <taxon>metagenomes</taxon>
        <taxon>ecological metagenomes</taxon>
    </lineage>
</organism>
<dbReference type="Gene3D" id="3.40.50.1820">
    <property type="entry name" value="alpha/beta hydrolase"/>
    <property type="match status" value="1"/>
</dbReference>